<dbReference type="OrthoDB" id="4538712at2759"/>
<sequence length="93" mass="9857">MVYNTETLLAMTESELADLFSKAEVGPIPSGAAEGTAIIAPGTSFTREIAKPINLFTWQAVCSSVVLPETSKRLSPRQDSVQRTAACEPGLST</sequence>
<dbReference type="EMBL" id="CAJRGZ010000014">
    <property type="protein sequence ID" value="CAG5138735.1"/>
    <property type="molecule type" value="Genomic_DNA"/>
</dbReference>
<dbReference type="AlphaFoldDB" id="A0A8J2HRX0"/>
<gene>
    <name evidence="2" type="ORF">ALTATR162_LOCUS429</name>
</gene>
<protein>
    <submittedName>
        <fullName evidence="2">Uncharacterized protein</fullName>
    </submittedName>
</protein>
<accession>A0A8J2HRX0</accession>
<evidence type="ECO:0000313" key="3">
    <source>
        <dbReference type="Proteomes" id="UP000676310"/>
    </source>
</evidence>
<dbReference type="GeneID" id="67015940"/>
<dbReference type="Proteomes" id="UP000676310">
    <property type="component" value="Unassembled WGS sequence"/>
</dbReference>
<dbReference type="RefSeq" id="XP_043163958.1">
    <property type="nucleotide sequence ID" value="XM_043308023.1"/>
</dbReference>
<comment type="caution">
    <text evidence="2">The sequence shown here is derived from an EMBL/GenBank/DDBJ whole genome shotgun (WGS) entry which is preliminary data.</text>
</comment>
<evidence type="ECO:0000256" key="1">
    <source>
        <dbReference type="SAM" id="MobiDB-lite"/>
    </source>
</evidence>
<name>A0A8J2HRX0_9PLEO</name>
<reference evidence="2" key="1">
    <citation type="submission" date="2021-05" db="EMBL/GenBank/DDBJ databases">
        <authorList>
            <person name="Stam R."/>
        </authorList>
    </citation>
    <scope>NUCLEOTIDE SEQUENCE</scope>
    <source>
        <strain evidence="2">CS162</strain>
    </source>
</reference>
<organism evidence="2 3">
    <name type="scientific">Alternaria atra</name>
    <dbReference type="NCBI Taxonomy" id="119953"/>
    <lineage>
        <taxon>Eukaryota</taxon>
        <taxon>Fungi</taxon>
        <taxon>Dikarya</taxon>
        <taxon>Ascomycota</taxon>
        <taxon>Pezizomycotina</taxon>
        <taxon>Dothideomycetes</taxon>
        <taxon>Pleosporomycetidae</taxon>
        <taxon>Pleosporales</taxon>
        <taxon>Pleosporineae</taxon>
        <taxon>Pleosporaceae</taxon>
        <taxon>Alternaria</taxon>
        <taxon>Alternaria sect. Ulocladioides</taxon>
    </lineage>
</organism>
<evidence type="ECO:0000313" key="2">
    <source>
        <dbReference type="EMBL" id="CAG5138735.1"/>
    </source>
</evidence>
<keyword evidence="3" id="KW-1185">Reference proteome</keyword>
<feature type="region of interest" description="Disordered" evidence="1">
    <location>
        <begin position="72"/>
        <end position="93"/>
    </location>
</feature>
<proteinExistence type="predicted"/>